<protein>
    <recommendedName>
        <fullName evidence="3">Helix-turn-helix domain-containing protein</fullName>
    </recommendedName>
</protein>
<dbReference type="RefSeq" id="WP_193912168.1">
    <property type="nucleotide sequence ID" value="NZ_PRDL01000001.1"/>
</dbReference>
<comment type="caution">
    <text evidence="1">The sequence shown here is derived from an EMBL/GenBank/DDBJ whole genome shotgun (WGS) entry which is preliminary data.</text>
</comment>
<evidence type="ECO:0008006" key="3">
    <source>
        <dbReference type="Google" id="ProtNLM"/>
    </source>
</evidence>
<proteinExistence type="predicted"/>
<dbReference type="Proteomes" id="UP000652567">
    <property type="component" value="Unassembled WGS sequence"/>
</dbReference>
<reference evidence="1" key="1">
    <citation type="submission" date="2018-07" db="EMBL/GenBank/DDBJ databases">
        <title>Genome assembly of strain Ka43.</title>
        <authorList>
            <person name="Kukolya J."/>
            <person name="Nagy I."/>
            <person name="Horvath B."/>
            <person name="Toth A."/>
        </authorList>
    </citation>
    <scope>NUCLEOTIDE SEQUENCE</scope>
    <source>
        <strain evidence="1">KB43</strain>
    </source>
</reference>
<sequence length="74" mass="8329">MSELLISIEEAAIRLRVRPAYVEELVKKGRLKFADNRQLVASEVDKLAELMNKLRNQGIATLVNITAQNAAKKH</sequence>
<keyword evidence="2" id="KW-1185">Reference proteome</keyword>
<evidence type="ECO:0000313" key="1">
    <source>
        <dbReference type="EMBL" id="MBE8719084.1"/>
    </source>
</evidence>
<name>A0A928YVJ0_9GAMM</name>
<organism evidence="1 2">
    <name type="scientific">Cellvibrio polysaccharolyticus</name>
    <dbReference type="NCBI Taxonomy" id="2082724"/>
    <lineage>
        <taxon>Bacteria</taxon>
        <taxon>Pseudomonadati</taxon>
        <taxon>Pseudomonadota</taxon>
        <taxon>Gammaproteobacteria</taxon>
        <taxon>Cellvibrionales</taxon>
        <taxon>Cellvibrionaceae</taxon>
        <taxon>Cellvibrio</taxon>
    </lineage>
</organism>
<evidence type="ECO:0000313" key="2">
    <source>
        <dbReference type="Proteomes" id="UP000652567"/>
    </source>
</evidence>
<accession>A0A928YVJ0</accession>
<gene>
    <name evidence="1" type="ORF">C4F51_18050</name>
</gene>
<dbReference type="AlphaFoldDB" id="A0A928YVJ0"/>
<dbReference type="EMBL" id="PRDL01000001">
    <property type="protein sequence ID" value="MBE8719084.1"/>
    <property type="molecule type" value="Genomic_DNA"/>
</dbReference>